<dbReference type="PANTHER" id="PTHR22809">
    <property type="entry name" value="METHYLTRANSFERASE-RELATED"/>
    <property type="match status" value="1"/>
</dbReference>
<comment type="function">
    <text evidence="4">S-adenosyl-L-methionine-dependent methyltransferase.</text>
</comment>
<organism evidence="5 6">
    <name type="scientific">Parastrongyloides trichosuri</name>
    <name type="common">Possum-specific nematode worm</name>
    <dbReference type="NCBI Taxonomy" id="131310"/>
    <lineage>
        <taxon>Eukaryota</taxon>
        <taxon>Metazoa</taxon>
        <taxon>Ecdysozoa</taxon>
        <taxon>Nematoda</taxon>
        <taxon>Chromadorea</taxon>
        <taxon>Rhabditida</taxon>
        <taxon>Tylenchina</taxon>
        <taxon>Panagrolaimomorpha</taxon>
        <taxon>Strongyloidoidea</taxon>
        <taxon>Strongyloididae</taxon>
        <taxon>Parastrongyloides</taxon>
    </lineage>
</organism>
<name>A0A0N4ZP40_PARTI</name>
<evidence type="ECO:0000313" key="6">
    <source>
        <dbReference type="WBParaSite" id="PTRK_0001030200.1"/>
    </source>
</evidence>
<dbReference type="Pfam" id="PF13489">
    <property type="entry name" value="Methyltransf_23"/>
    <property type="match status" value="1"/>
</dbReference>
<dbReference type="SUPFAM" id="SSF53335">
    <property type="entry name" value="S-adenosyl-L-methionine-dependent methyltransferases"/>
    <property type="match status" value="1"/>
</dbReference>
<dbReference type="PIRSF" id="PIRSF037755">
    <property type="entry name" value="Mettl2_prd"/>
    <property type="match status" value="1"/>
</dbReference>
<proteinExistence type="inferred from homology"/>
<dbReference type="CDD" id="cd02440">
    <property type="entry name" value="AdoMet_MTases"/>
    <property type="match status" value="1"/>
</dbReference>
<dbReference type="InterPro" id="IPR029063">
    <property type="entry name" value="SAM-dependent_MTases_sf"/>
</dbReference>
<dbReference type="InterPro" id="IPR026113">
    <property type="entry name" value="METTL2/6/8-like"/>
</dbReference>
<dbReference type="GO" id="GO:0032259">
    <property type="term" value="P:methylation"/>
    <property type="evidence" value="ECO:0007669"/>
    <property type="project" value="UniProtKB-KW"/>
</dbReference>
<dbReference type="PANTHER" id="PTHR22809:SF11">
    <property type="entry name" value="TRNA N(3)-METHYLCYTIDINE METHYLTRANSFERASE METTL2"/>
    <property type="match status" value="1"/>
</dbReference>
<evidence type="ECO:0000256" key="4">
    <source>
        <dbReference type="PIRNR" id="PIRNR037755"/>
    </source>
</evidence>
<keyword evidence="2 4" id="KW-0489">Methyltransferase</keyword>
<dbReference type="AlphaFoldDB" id="A0A0N4ZP40"/>
<evidence type="ECO:0000256" key="3">
    <source>
        <dbReference type="ARBA" id="ARBA00022679"/>
    </source>
</evidence>
<dbReference type="Proteomes" id="UP000038045">
    <property type="component" value="Unplaced"/>
</dbReference>
<evidence type="ECO:0000256" key="1">
    <source>
        <dbReference type="ARBA" id="ARBA00009725"/>
    </source>
</evidence>
<dbReference type="WBParaSite" id="PTRK_0001030200.1">
    <property type="protein sequence ID" value="PTRK_0001030200.1"/>
    <property type="gene ID" value="PTRK_0001030200"/>
</dbReference>
<comment type="similarity">
    <text evidence="1 4">Belongs to the methyltransferase superfamily. METL family.</text>
</comment>
<dbReference type="STRING" id="131310.A0A0N4ZP40"/>
<accession>A0A0N4ZP40</accession>
<keyword evidence="5" id="KW-1185">Reference proteome</keyword>
<dbReference type="Gene3D" id="3.40.50.150">
    <property type="entry name" value="Vaccinia Virus protein VP39"/>
    <property type="match status" value="1"/>
</dbReference>
<evidence type="ECO:0000256" key="2">
    <source>
        <dbReference type="ARBA" id="ARBA00022603"/>
    </source>
</evidence>
<evidence type="ECO:0000313" key="5">
    <source>
        <dbReference type="Proteomes" id="UP000038045"/>
    </source>
</evidence>
<dbReference type="GO" id="GO:0052735">
    <property type="term" value="F:tRNA (cytidine-3-)-methyltransferase activity"/>
    <property type="evidence" value="ECO:0007669"/>
    <property type="project" value="TreeGrafter"/>
</dbReference>
<keyword evidence="3 4" id="KW-0808">Transferase</keyword>
<reference evidence="6" key="1">
    <citation type="submission" date="2017-02" db="UniProtKB">
        <authorList>
            <consortium name="WormBaseParasite"/>
        </authorList>
    </citation>
    <scope>IDENTIFICATION</scope>
</reference>
<protein>
    <recommendedName>
        <fullName evidence="4">tRNA N(3)-methylcytidine methyltransferase</fullName>
        <ecNumber evidence="4">2.1.1.-</ecNumber>
    </recommendedName>
</protein>
<dbReference type="EC" id="2.1.1.-" evidence="4"/>
<sequence>MDLFGSRYLTDESKVFEHNAWDDVKWDDDKEREALEIIKLQETAKLDSKVATDLLTDPSKKWDEFYDKNEDKFFKDRKWLSHEFPMLLTPNIDENGKISKKTILEVGCGVGNTTLPLLSLVHPSTFVYCSDFSKTAIEKLKTKYDENKCTAFVWDITKDTNEIKNESVDIILCIYVLSALEPKQQKEAINNLVSKLKPKGMLLMKDYGRYDLTQLRFKKNRYIDNNFYCRGDGTLVYYFTSEELDSLFTEAGLEKIQNSIDRRLIVNRKKKIKMYRVWMQCIYKKI</sequence>